<dbReference type="GeneID" id="9681463"/>
<dbReference type="RefSeq" id="XP_003055925.1">
    <property type="nucleotide sequence ID" value="XM_003055879.1"/>
</dbReference>
<dbReference type="KEGG" id="mpp:MICPUCDRAFT_64201"/>
<accession>C1MK40</accession>
<organism evidence="3">
    <name type="scientific">Micromonas pusilla (strain CCMP1545)</name>
    <name type="common">Picoplanktonic green alga</name>
    <dbReference type="NCBI Taxonomy" id="564608"/>
    <lineage>
        <taxon>Eukaryota</taxon>
        <taxon>Viridiplantae</taxon>
        <taxon>Chlorophyta</taxon>
        <taxon>Mamiellophyceae</taxon>
        <taxon>Mamiellales</taxon>
        <taxon>Mamiellaceae</taxon>
        <taxon>Micromonas</taxon>
    </lineage>
</organism>
<feature type="compositionally biased region" description="Polar residues" evidence="1">
    <location>
        <begin position="310"/>
        <end position="324"/>
    </location>
</feature>
<sequence length="347" mass="38573">MHVPNDPGAFGSQQLSEQPSLLPVPRSWRAQNLGATDGIRADKADFDRNSLILDDTTRTLLNAALDLINFRLEFPSEASSVHEFEGSQGFTSVISSDSAWPYRLSNLHPVKCMFDAVDTRSKSDLRASGNPGKAVSAVVRDQRPFFNQVAQSKAEESELDSLDNDQLGRMQTDLVTSSCRSVPRLDISKVDSISVKQNWKNHKDKNADSRGGGLRKTFHLMDGVGKRDDALESYAAVAERNLDLELGVRDRLDLSQKEFAAPEIHKLKNKALVPKIVLSAMQKESSDKCRQLFSKENSGTKSEGNRISGKHTNSLPHKLSEQQPEGSPFLVWNTVWSHFHETLTSCR</sequence>
<name>C1MK40_MICPC</name>
<protein>
    <submittedName>
        <fullName evidence="2">Predicted protein</fullName>
    </submittedName>
</protein>
<keyword evidence="3" id="KW-1185">Reference proteome</keyword>
<evidence type="ECO:0000256" key="1">
    <source>
        <dbReference type="SAM" id="MobiDB-lite"/>
    </source>
</evidence>
<dbReference type="EMBL" id="GG663736">
    <property type="protein sequence ID" value="EEH59301.1"/>
    <property type="molecule type" value="Genomic_DNA"/>
</dbReference>
<proteinExistence type="predicted"/>
<reference evidence="2 3" key="1">
    <citation type="journal article" date="2009" name="Science">
        <title>Green evolution and dynamic adaptations revealed by genomes of the marine picoeukaryotes Micromonas.</title>
        <authorList>
            <person name="Worden A.Z."/>
            <person name="Lee J.H."/>
            <person name="Mock T."/>
            <person name="Rouze P."/>
            <person name="Simmons M.P."/>
            <person name="Aerts A.L."/>
            <person name="Allen A.E."/>
            <person name="Cuvelier M.L."/>
            <person name="Derelle E."/>
            <person name="Everett M.V."/>
            <person name="Foulon E."/>
            <person name="Grimwood J."/>
            <person name="Gundlach H."/>
            <person name="Henrissat B."/>
            <person name="Napoli C."/>
            <person name="McDonald S.M."/>
            <person name="Parker M.S."/>
            <person name="Rombauts S."/>
            <person name="Salamov A."/>
            <person name="Von Dassow P."/>
            <person name="Badger J.H."/>
            <person name="Coutinho P.M."/>
            <person name="Demir E."/>
            <person name="Dubchak I."/>
            <person name="Gentemann C."/>
            <person name="Eikrem W."/>
            <person name="Gready J.E."/>
            <person name="John U."/>
            <person name="Lanier W."/>
            <person name="Lindquist E.A."/>
            <person name="Lucas S."/>
            <person name="Mayer K.F."/>
            <person name="Moreau H."/>
            <person name="Not F."/>
            <person name="Otillar R."/>
            <person name="Panaud O."/>
            <person name="Pangilinan J."/>
            <person name="Paulsen I."/>
            <person name="Piegu B."/>
            <person name="Poliakov A."/>
            <person name="Robbens S."/>
            <person name="Schmutz J."/>
            <person name="Toulza E."/>
            <person name="Wyss T."/>
            <person name="Zelensky A."/>
            <person name="Zhou K."/>
            <person name="Armbrust E.V."/>
            <person name="Bhattacharya D."/>
            <person name="Goodenough U.W."/>
            <person name="Van de Peer Y."/>
            <person name="Grigoriev I.V."/>
        </authorList>
    </citation>
    <scope>NUCLEOTIDE SEQUENCE [LARGE SCALE GENOMIC DNA]</scope>
    <source>
        <strain evidence="2 3">CCMP1545</strain>
    </source>
</reference>
<dbReference type="Proteomes" id="UP000001876">
    <property type="component" value="Unassembled WGS sequence"/>
</dbReference>
<evidence type="ECO:0000313" key="3">
    <source>
        <dbReference type="Proteomes" id="UP000001876"/>
    </source>
</evidence>
<gene>
    <name evidence="2" type="ORF">MICPUCDRAFT_64201</name>
</gene>
<dbReference type="AlphaFoldDB" id="C1MK40"/>
<evidence type="ECO:0000313" key="2">
    <source>
        <dbReference type="EMBL" id="EEH59301.1"/>
    </source>
</evidence>
<feature type="region of interest" description="Disordered" evidence="1">
    <location>
        <begin position="288"/>
        <end position="324"/>
    </location>
</feature>